<dbReference type="GO" id="GO:0016301">
    <property type="term" value="F:kinase activity"/>
    <property type="evidence" value="ECO:0007669"/>
    <property type="project" value="UniProtKB-KW"/>
</dbReference>
<keyword evidence="3" id="KW-1185">Reference proteome</keyword>
<dbReference type="EMBL" id="ML213632">
    <property type="protein sequence ID" value="TFK34386.1"/>
    <property type="molecule type" value="Genomic_DNA"/>
</dbReference>
<evidence type="ECO:0000259" key="1">
    <source>
        <dbReference type="Pfam" id="PF01636"/>
    </source>
</evidence>
<dbReference type="PANTHER" id="PTHR21310:SF13">
    <property type="entry name" value="AMINOGLYCOSIDE PHOSPHOTRANSFERASE DOMAIN-CONTAINING PROTEIN"/>
    <property type="match status" value="1"/>
</dbReference>
<dbReference type="InterPro" id="IPR002575">
    <property type="entry name" value="Aminoglycoside_PTrfase"/>
</dbReference>
<evidence type="ECO:0000313" key="2">
    <source>
        <dbReference type="EMBL" id="TFK34386.1"/>
    </source>
</evidence>
<keyword evidence="2" id="KW-0808">Transferase</keyword>
<dbReference type="Proteomes" id="UP000308652">
    <property type="component" value="Unassembled WGS sequence"/>
</dbReference>
<accession>A0A5C3LQW1</accession>
<organism evidence="2 3">
    <name type="scientific">Crucibulum laeve</name>
    <dbReference type="NCBI Taxonomy" id="68775"/>
    <lineage>
        <taxon>Eukaryota</taxon>
        <taxon>Fungi</taxon>
        <taxon>Dikarya</taxon>
        <taxon>Basidiomycota</taxon>
        <taxon>Agaricomycotina</taxon>
        <taxon>Agaricomycetes</taxon>
        <taxon>Agaricomycetidae</taxon>
        <taxon>Agaricales</taxon>
        <taxon>Agaricineae</taxon>
        <taxon>Nidulariaceae</taxon>
        <taxon>Crucibulum</taxon>
    </lineage>
</organism>
<dbReference type="InterPro" id="IPR051678">
    <property type="entry name" value="AGP_Transferase"/>
</dbReference>
<sequence>MPMQANLISHDLRYVDRQRNHANVPPAVLSERFDKMMQNSTDSEDMTRSLNFFNLDALRDKAEEFFGATCTGCYLIAQGGFNTVYILTFKDHDDVVARLSASRIENPANKNQELVVERKKSECAIHRFLAEKTTIPVPHIYYFTPYFDNPVGVPFMFMERVHGQTLADVWFSLSSEQQIKVFNSIIGYNAQLLQLEFSAVGFLYHGDGGFTVGPLGSSCSDGRVLPGFRGPFTTTTSYLLTHAEAHLHSIIHNIENWKAQRLEYAWNNCGADGISAEYATTWLQLFCKGIRGLSAEPISAVLYHDDLSLGNVMVSYEDPTNVVAVIDWDGSSIMPLWEDFPLQRFIADTMWEEDDKNLANQGRSMQKSLYSKANPKWAYSRLNLGDITILAHSGTMAGYSREFINSRMLLWYEDRCNQGDLEEIRSFNELKSFIDGSS</sequence>
<dbReference type="InterPro" id="IPR011009">
    <property type="entry name" value="Kinase-like_dom_sf"/>
</dbReference>
<dbReference type="Gene3D" id="3.90.1200.10">
    <property type="match status" value="1"/>
</dbReference>
<protein>
    <submittedName>
        <fullName evidence="2">Kinase-like domain-containing protein</fullName>
    </submittedName>
</protein>
<dbReference type="SUPFAM" id="SSF56112">
    <property type="entry name" value="Protein kinase-like (PK-like)"/>
    <property type="match status" value="1"/>
</dbReference>
<feature type="domain" description="Aminoglycoside phosphotransferase" evidence="1">
    <location>
        <begin position="82"/>
        <end position="340"/>
    </location>
</feature>
<dbReference type="Pfam" id="PF01636">
    <property type="entry name" value="APH"/>
    <property type="match status" value="1"/>
</dbReference>
<proteinExistence type="predicted"/>
<keyword evidence="2" id="KW-0418">Kinase</keyword>
<dbReference type="AlphaFoldDB" id="A0A5C3LQW1"/>
<evidence type="ECO:0000313" key="3">
    <source>
        <dbReference type="Proteomes" id="UP000308652"/>
    </source>
</evidence>
<gene>
    <name evidence="2" type="ORF">BDQ12DRAFT_715352</name>
</gene>
<dbReference type="PANTHER" id="PTHR21310">
    <property type="entry name" value="AMINOGLYCOSIDE PHOSPHOTRANSFERASE-RELATED-RELATED"/>
    <property type="match status" value="1"/>
</dbReference>
<reference evidence="2 3" key="1">
    <citation type="journal article" date="2019" name="Nat. Ecol. Evol.">
        <title>Megaphylogeny resolves global patterns of mushroom evolution.</title>
        <authorList>
            <person name="Varga T."/>
            <person name="Krizsan K."/>
            <person name="Foldi C."/>
            <person name="Dima B."/>
            <person name="Sanchez-Garcia M."/>
            <person name="Sanchez-Ramirez S."/>
            <person name="Szollosi G.J."/>
            <person name="Szarkandi J.G."/>
            <person name="Papp V."/>
            <person name="Albert L."/>
            <person name="Andreopoulos W."/>
            <person name="Angelini C."/>
            <person name="Antonin V."/>
            <person name="Barry K.W."/>
            <person name="Bougher N.L."/>
            <person name="Buchanan P."/>
            <person name="Buyck B."/>
            <person name="Bense V."/>
            <person name="Catcheside P."/>
            <person name="Chovatia M."/>
            <person name="Cooper J."/>
            <person name="Damon W."/>
            <person name="Desjardin D."/>
            <person name="Finy P."/>
            <person name="Geml J."/>
            <person name="Haridas S."/>
            <person name="Hughes K."/>
            <person name="Justo A."/>
            <person name="Karasinski D."/>
            <person name="Kautmanova I."/>
            <person name="Kiss B."/>
            <person name="Kocsube S."/>
            <person name="Kotiranta H."/>
            <person name="LaButti K.M."/>
            <person name="Lechner B.E."/>
            <person name="Liimatainen K."/>
            <person name="Lipzen A."/>
            <person name="Lukacs Z."/>
            <person name="Mihaltcheva S."/>
            <person name="Morgado L.N."/>
            <person name="Niskanen T."/>
            <person name="Noordeloos M.E."/>
            <person name="Ohm R.A."/>
            <person name="Ortiz-Santana B."/>
            <person name="Ovrebo C."/>
            <person name="Racz N."/>
            <person name="Riley R."/>
            <person name="Savchenko A."/>
            <person name="Shiryaev A."/>
            <person name="Soop K."/>
            <person name="Spirin V."/>
            <person name="Szebenyi C."/>
            <person name="Tomsovsky M."/>
            <person name="Tulloss R.E."/>
            <person name="Uehling J."/>
            <person name="Grigoriev I.V."/>
            <person name="Vagvolgyi C."/>
            <person name="Papp T."/>
            <person name="Martin F.M."/>
            <person name="Miettinen O."/>
            <person name="Hibbett D.S."/>
            <person name="Nagy L.G."/>
        </authorList>
    </citation>
    <scope>NUCLEOTIDE SEQUENCE [LARGE SCALE GENOMIC DNA]</scope>
    <source>
        <strain evidence="2 3">CBS 166.37</strain>
    </source>
</reference>
<dbReference type="OrthoDB" id="2906425at2759"/>
<name>A0A5C3LQW1_9AGAR</name>